<dbReference type="PANTHER" id="PTHR46283">
    <property type="entry name" value="E3 UBIQUITIN-PROTEIN LIGASE MARCH5"/>
    <property type="match status" value="1"/>
</dbReference>
<dbReference type="Pfam" id="PF12906">
    <property type="entry name" value="RINGv"/>
    <property type="match status" value="1"/>
</dbReference>
<feature type="region of interest" description="Disordered" evidence="9">
    <location>
        <begin position="362"/>
        <end position="430"/>
    </location>
</feature>
<evidence type="ECO:0000256" key="6">
    <source>
        <dbReference type="ARBA" id="ARBA00022989"/>
    </source>
</evidence>
<comment type="caution">
    <text evidence="13">The sequence shown here is derived from an EMBL/GenBank/DDBJ whole genome shotgun (WGS) entry which is preliminary data.</text>
</comment>
<evidence type="ECO:0000256" key="7">
    <source>
        <dbReference type="ARBA" id="ARBA00023136"/>
    </source>
</evidence>
<dbReference type="AlphaFoldDB" id="A0A420YIH8"/>
<feature type="compositionally biased region" description="Pro residues" evidence="9">
    <location>
        <begin position="420"/>
        <end position="430"/>
    </location>
</feature>
<dbReference type="InterPro" id="IPR013083">
    <property type="entry name" value="Znf_RING/FYVE/PHD"/>
</dbReference>
<reference evidence="13 14" key="1">
    <citation type="submission" date="2018-08" db="EMBL/GenBank/DDBJ databases">
        <title>Draft genome of the lignicolous fungus Coniochaeta pulveracea.</title>
        <authorList>
            <person name="Borstlap C.J."/>
            <person name="De Witt R.N."/>
            <person name="Botha A."/>
            <person name="Volschenk H."/>
        </authorList>
    </citation>
    <scope>NUCLEOTIDE SEQUENCE [LARGE SCALE GENOMIC DNA]</scope>
    <source>
        <strain evidence="13 14">CAB683</strain>
    </source>
</reference>
<dbReference type="InterPro" id="IPR001841">
    <property type="entry name" value="Znf_RING"/>
</dbReference>
<evidence type="ECO:0000259" key="11">
    <source>
        <dbReference type="PROSITE" id="PS50089"/>
    </source>
</evidence>
<accession>A0A420YIH8</accession>
<protein>
    <submittedName>
        <fullName evidence="13">Uncharacterized protein</fullName>
    </submittedName>
</protein>
<evidence type="ECO:0000256" key="1">
    <source>
        <dbReference type="ARBA" id="ARBA00004141"/>
    </source>
</evidence>
<evidence type="ECO:0000256" key="5">
    <source>
        <dbReference type="ARBA" id="ARBA00022833"/>
    </source>
</evidence>
<evidence type="ECO:0000259" key="12">
    <source>
        <dbReference type="PROSITE" id="PS51292"/>
    </source>
</evidence>
<dbReference type="STRING" id="177199.A0A420YIH8"/>
<evidence type="ECO:0000256" key="2">
    <source>
        <dbReference type="ARBA" id="ARBA00022692"/>
    </source>
</evidence>
<dbReference type="GO" id="GO:0008270">
    <property type="term" value="F:zinc ion binding"/>
    <property type="evidence" value="ECO:0007669"/>
    <property type="project" value="UniProtKB-KW"/>
</dbReference>
<dbReference type="InterPro" id="IPR011016">
    <property type="entry name" value="Znf_RING-CH"/>
</dbReference>
<keyword evidence="14" id="KW-1185">Reference proteome</keyword>
<feature type="compositionally biased region" description="Low complexity" evidence="9">
    <location>
        <begin position="406"/>
        <end position="419"/>
    </location>
</feature>
<evidence type="ECO:0000256" key="4">
    <source>
        <dbReference type="ARBA" id="ARBA00022771"/>
    </source>
</evidence>
<feature type="region of interest" description="Disordered" evidence="9">
    <location>
        <begin position="1"/>
        <end position="22"/>
    </location>
</feature>
<dbReference type="PROSITE" id="PS51292">
    <property type="entry name" value="ZF_RING_CH"/>
    <property type="match status" value="1"/>
</dbReference>
<name>A0A420YIH8_9PEZI</name>
<evidence type="ECO:0000313" key="14">
    <source>
        <dbReference type="Proteomes" id="UP000275385"/>
    </source>
</evidence>
<feature type="transmembrane region" description="Helical" evidence="10">
    <location>
        <begin position="194"/>
        <end position="212"/>
    </location>
</feature>
<dbReference type="GO" id="GO:0016020">
    <property type="term" value="C:membrane"/>
    <property type="evidence" value="ECO:0007669"/>
    <property type="project" value="UniProtKB-SubCell"/>
</dbReference>
<evidence type="ECO:0000313" key="13">
    <source>
        <dbReference type="EMBL" id="RKU47655.1"/>
    </source>
</evidence>
<dbReference type="OrthoDB" id="5817083at2759"/>
<keyword evidence="7 10" id="KW-0472">Membrane</keyword>
<comment type="subcellular location">
    <subcellularLocation>
        <location evidence="1">Membrane</location>
        <topology evidence="1">Multi-pass membrane protein</topology>
    </subcellularLocation>
</comment>
<dbReference type="PROSITE" id="PS50089">
    <property type="entry name" value="ZF_RING_2"/>
    <property type="match status" value="1"/>
</dbReference>
<evidence type="ECO:0000256" key="10">
    <source>
        <dbReference type="SAM" id="Phobius"/>
    </source>
</evidence>
<dbReference type="Proteomes" id="UP000275385">
    <property type="component" value="Unassembled WGS sequence"/>
</dbReference>
<feature type="transmembrane region" description="Helical" evidence="10">
    <location>
        <begin position="112"/>
        <end position="131"/>
    </location>
</feature>
<keyword evidence="6 10" id="KW-1133">Transmembrane helix</keyword>
<sequence length="543" mass="58647">MASSSPAQNPAPSAPPPLQRTSTAGTHQCWICLQSDTETPDQPFVNPCPCTLEAHQSCLLTWISESERSWATKSKTPQCPGCKAPIIVEEPYDSVLELRAGLNRGLARVSPYVLLALVMSGSAVGSGWYGLLSAHIFAGPEAASRWLGLGSLIGRTGRDGPLWRWAPFWTFTIKTWMLSCVGPGLLVWRVIPGLGNLLLVPVSLLSAGMLVARDDMPRWPPSPAWAATLFPLVTLTYNNLYYEYFGSLEKKLNLAIRGRPAAEDPVEPGQAGGAAAENAGGREGIDHAQDHDHHDLSIWTHLWNLGHTVVDVFRDHHAGEEGDAVLVDGAVRAEGIEIEIEMDAGDAAGLIDMLGDAVEVLDEDEDDEEQEHRDQGDVEVEERDVAGPVVLPGAPTAEPTQPEQGNLPAQPQVAAAVEPAPAPAPAPNNLPAPAQVAPAAPRETNLFRGIVSGVVLSLLHPTICFGMGEVLRWTLPRSWTAPRSWARTPTGLLQQQWGRSLVGGCVYVVLRDAFKLYAKYRQVQVKTNRKIKSVPRRTVEASS</sequence>
<keyword evidence="3" id="KW-0479">Metal-binding</keyword>
<dbReference type="CDD" id="cd16495">
    <property type="entry name" value="RING_CH-C4HC3_MARCH"/>
    <property type="match status" value="1"/>
</dbReference>
<feature type="domain" description="RING-type" evidence="11">
    <location>
        <begin position="29"/>
        <end position="83"/>
    </location>
</feature>
<gene>
    <name evidence="13" type="ORF">DL546_008895</name>
</gene>
<proteinExistence type="predicted"/>
<keyword evidence="4 8" id="KW-0863">Zinc-finger</keyword>
<feature type="compositionally biased region" description="Low complexity" evidence="9">
    <location>
        <begin position="1"/>
        <end position="11"/>
    </location>
</feature>
<feature type="compositionally biased region" description="Low complexity" evidence="9">
    <location>
        <begin position="267"/>
        <end position="279"/>
    </location>
</feature>
<dbReference type="SMART" id="SM00744">
    <property type="entry name" value="RINGv"/>
    <property type="match status" value="1"/>
</dbReference>
<feature type="transmembrane region" description="Helical" evidence="10">
    <location>
        <begin position="168"/>
        <end position="187"/>
    </location>
</feature>
<feature type="domain" description="RING-CH-type" evidence="12">
    <location>
        <begin position="21"/>
        <end position="89"/>
    </location>
</feature>
<evidence type="ECO:0000256" key="9">
    <source>
        <dbReference type="SAM" id="MobiDB-lite"/>
    </source>
</evidence>
<evidence type="ECO:0000256" key="3">
    <source>
        <dbReference type="ARBA" id="ARBA00022723"/>
    </source>
</evidence>
<dbReference type="SUPFAM" id="SSF57850">
    <property type="entry name" value="RING/U-box"/>
    <property type="match status" value="1"/>
</dbReference>
<feature type="region of interest" description="Disordered" evidence="9">
    <location>
        <begin position="262"/>
        <end position="289"/>
    </location>
</feature>
<dbReference type="EMBL" id="QVQW01000008">
    <property type="protein sequence ID" value="RKU47655.1"/>
    <property type="molecule type" value="Genomic_DNA"/>
</dbReference>
<organism evidence="13 14">
    <name type="scientific">Coniochaeta pulveracea</name>
    <dbReference type="NCBI Taxonomy" id="177199"/>
    <lineage>
        <taxon>Eukaryota</taxon>
        <taxon>Fungi</taxon>
        <taxon>Dikarya</taxon>
        <taxon>Ascomycota</taxon>
        <taxon>Pezizomycotina</taxon>
        <taxon>Sordariomycetes</taxon>
        <taxon>Sordariomycetidae</taxon>
        <taxon>Coniochaetales</taxon>
        <taxon>Coniochaetaceae</taxon>
        <taxon>Coniochaeta</taxon>
    </lineage>
</organism>
<keyword evidence="2 10" id="KW-0812">Transmembrane</keyword>
<keyword evidence="5" id="KW-0862">Zinc</keyword>
<evidence type="ECO:0000256" key="8">
    <source>
        <dbReference type="PROSITE-ProRule" id="PRU00175"/>
    </source>
</evidence>
<dbReference type="Gene3D" id="3.30.40.10">
    <property type="entry name" value="Zinc/RING finger domain, C3HC4 (zinc finger)"/>
    <property type="match status" value="1"/>
</dbReference>